<feature type="region of interest" description="Disordered" evidence="4">
    <location>
        <begin position="1"/>
        <end position="30"/>
    </location>
</feature>
<keyword evidence="5" id="KW-1185">Reference proteome</keyword>
<evidence type="ECO:0000313" key="5">
    <source>
        <dbReference type="Proteomes" id="UP001515500"/>
    </source>
</evidence>
<comment type="similarity">
    <text evidence="2">Belongs to the NPR1-interactor family.</text>
</comment>
<dbReference type="Proteomes" id="UP001515500">
    <property type="component" value="Chromosome 17"/>
</dbReference>
<dbReference type="AlphaFoldDB" id="A0AB40CUP8"/>
<proteinExistence type="inferred from homology"/>
<sequence length="124" mass="14350">METGAGKRRRNESETTTKEEVGETRDVTDDEVNEFFAIIRRMREARRRLAGSIGARSREERVRTKKNDDDDDDEEIWRWRPVFVLEDFKRPQAEPKPAQLDLNTKPEADDAGDHTGSVSSSEKQ</sequence>
<dbReference type="RefSeq" id="XP_039143820.1">
    <property type="nucleotide sequence ID" value="XM_039287886.1"/>
</dbReference>
<dbReference type="GO" id="GO:0005634">
    <property type="term" value="C:nucleus"/>
    <property type="evidence" value="ECO:0007669"/>
    <property type="project" value="UniProtKB-SubCell"/>
</dbReference>
<accession>A0AB40CUP8</accession>
<dbReference type="GO" id="GO:0010112">
    <property type="term" value="P:regulation of systemic acquired resistance"/>
    <property type="evidence" value="ECO:0007669"/>
    <property type="project" value="InterPro"/>
</dbReference>
<comment type="subcellular location">
    <subcellularLocation>
        <location evidence="1">Nucleus</location>
    </subcellularLocation>
</comment>
<dbReference type="Pfam" id="PF15699">
    <property type="entry name" value="NPR1_interact"/>
    <property type="match status" value="1"/>
</dbReference>
<dbReference type="PANTHER" id="PTHR33669:SF12">
    <property type="entry name" value="PROTEIN NEGATIVE REGULATOR OF RESISTANCE"/>
    <property type="match status" value="1"/>
</dbReference>
<feature type="compositionally biased region" description="Basic and acidic residues" evidence="4">
    <location>
        <begin position="104"/>
        <end position="113"/>
    </location>
</feature>
<name>A0AB40CUP8_DIOCR</name>
<protein>
    <submittedName>
        <fullName evidence="6">Protein NEGATIVE REGULATOR OF RESISTANCE-like</fullName>
    </submittedName>
</protein>
<feature type="compositionally biased region" description="Basic residues" evidence="4">
    <location>
        <begin position="1"/>
        <end position="10"/>
    </location>
</feature>
<organism evidence="5 6">
    <name type="scientific">Dioscorea cayennensis subsp. rotundata</name>
    <name type="common">White Guinea yam</name>
    <name type="synonym">Dioscorea rotundata</name>
    <dbReference type="NCBI Taxonomy" id="55577"/>
    <lineage>
        <taxon>Eukaryota</taxon>
        <taxon>Viridiplantae</taxon>
        <taxon>Streptophyta</taxon>
        <taxon>Embryophyta</taxon>
        <taxon>Tracheophyta</taxon>
        <taxon>Spermatophyta</taxon>
        <taxon>Magnoliopsida</taxon>
        <taxon>Liliopsida</taxon>
        <taxon>Dioscoreales</taxon>
        <taxon>Dioscoreaceae</taxon>
        <taxon>Dioscorea</taxon>
    </lineage>
</organism>
<evidence type="ECO:0000256" key="3">
    <source>
        <dbReference type="ARBA" id="ARBA00023242"/>
    </source>
</evidence>
<dbReference type="GeneID" id="120280914"/>
<feature type="region of interest" description="Disordered" evidence="4">
    <location>
        <begin position="88"/>
        <end position="124"/>
    </location>
</feature>
<dbReference type="PANTHER" id="PTHR33669">
    <property type="entry name" value="PROTEIN NEGATIVE REGULATOR OF RESISTANCE"/>
    <property type="match status" value="1"/>
</dbReference>
<reference evidence="6" key="1">
    <citation type="submission" date="2025-08" db="UniProtKB">
        <authorList>
            <consortium name="RefSeq"/>
        </authorList>
    </citation>
    <scope>IDENTIFICATION</scope>
</reference>
<keyword evidence="3" id="KW-0539">Nucleus</keyword>
<gene>
    <name evidence="6" type="primary">LOC120280914</name>
</gene>
<feature type="compositionally biased region" description="Basic and acidic residues" evidence="4">
    <location>
        <begin position="56"/>
        <end position="68"/>
    </location>
</feature>
<feature type="region of interest" description="Disordered" evidence="4">
    <location>
        <begin position="48"/>
        <end position="73"/>
    </location>
</feature>
<evidence type="ECO:0000313" key="6">
    <source>
        <dbReference type="RefSeq" id="XP_039143820.1"/>
    </source>
</evidence>
<evidence type="ECO:0000256" key="1">
    <source>
        <dbReference type="ARBA" id="ARBA00004123"/>
    </source>
</evidence>
<dbReference type="InterPro" id="IPR031425">
    <property type="entry name" value="NPR1/NH1-interacting"/>
</dbReference>
<evidence type="ECO:0000256" key="4">
    <source>
        <dbReference type="SAM" id="MobiDB-lite"/>
    </source>
</evidence>
<feature type="compositionally biased region" description="Basic and acidic residues" evidence="4">
    <location>
        <begin position="11"/>
        <end position="27"/>
    </location>
</feature>
<evidence type="ECO:0000256" key="2">
    <source>
        <dbReference type="ARBA" id="ARBA00009937"/>
    </source>
</evidence>